<protein>
    <submittedName>
        <fullName evidence="1">Uncharacterized protein</fullName>
    </submittedName>
</protein>
<sequence>MRNQIFKMLKKTQLFLLSIFCVILLTIAYASATSLVPSNQTNEPNQFILQGVGPKYEDVQISYSTTSITGKPIFSYKDSKDSYSFTGDEILTEQMGKSKTVTVTLESIPDLRVTTLTLLIPAINFDSSAKEFKTVAILKTSKTTIAGENVVKGAVKSYEVICLKGTASYVVS</sequence>
<name>A0A0E3SKJ2_METBA</name>
<gene>
    <name evidence="1" type="ORF">MSBR3_0460</name>
</gene>
<dbReference type="AlphaFoldDB" id="A0A0E3SKJ2"/>
<dbReference type="OrthoDB" id="373544at2157"/>
<keyword evidence="2" id="KW-1185">Reference proteome</keyword>
<accession>A0A0E3SKJ2</accession>
<dbReference type="RefSeq" id="WP_048106256.1">
    <property type="nucleotide sequence ID" value="NZ_CP009517.1"/>
</dbReference>
<organism evidence="1 2">
    <name type="scientific">Methanosarcina barkeri 3</name>
    <dbReference type="NCBI Taxonomy" id="1434107"/>
    <lineage>
        <taxon>Archaea</taxon>
        <taxon>Methanobacteriati</taxon>
        <taxon>Methanobacteriota</taxon>
        <taxon>Stenosarchaea group</taxon>
        <taxon>Methanomicrobia</taxon>
        <taxon>Methanosarcinales</taxon>
        <taxon>Methanosarcinaceae</taxon>
        <taxon>Methanosarcina</taxon>
    </lineage>
</organism>
<dbReference type="PATRIC" id="fig|1434107.4.peg.606"/>
<reference evidence="1" key="1">
    <citation type="submission" date="2014-07" db="EMBL/GenBank/DDBJ databases">
        <title>Methanogenic archaea and the global carbon cycle.</title>
        <authorList>
            <person name="Henriksen J.R."/>
            <person name="Luke J."/>
            <person name="Reinhart S."/>
            <person name="Benedict M.N."/>
            <person name="Youngblut N.D."/>
            <person name="Metcalf M.E."/>
            <person name="Whitaker R.J."/>
            <person name="Metcalf W.W."/>
        </authorList>
    </citation>
    <scope>NUCLEOTIDE SEQUENCE [LARGE SCALE GENOMIC DNA]</scope>
    <source>
        <strain evidence="1">3</strain>
    </source>
</reference>
<dbReference type="Proteomes" id="UP000033066">
    <property type="component" value="Chromosome"/>
</dbReference>
<dbReference type="HOGENOM" id="CLU_1551816_0_0_2"/>
<dbReference type="GeneID" id="24787924"/>
<evidence type="ECO:0000313" key="2">
    <source>
        <dbReference type="Proteomes" id="UP000033066"/>
    </source>
</evidence>
<evidence type="ECO:0000313" key="1">
    <source>
        <dbReference type="EMBL" id="AKB81038.1"/>
    </source>
</evidence>
<dbReference type="KEGG" id="mbak:MSBR3_0460"/>
<proteinExistence type="predicted"/>
<dbReference type="EMBL" id="CP009517">
    <property type="protein sequence ID" value="AKB81038.1"/>
    <property type="molecule type" value="Genomic_DNA"/>
</dbReference>